<protein>
    <submittedName>
        <fullName evidence="2">Type IV pilus biogenesis/stability protein PilW</fullName>
    </submittedName>
</protein>
<dbReference type="InterPro" id="IPR011990">
    <property type="entry name" value="TPR-like_helical_dom_sf"/>
</dbReference>
<proteinExistence type="predicted"/>
<keyword evidence="3" id="KW-1185">Reference proteome</keyword>
<accession>A1WE18</accession>
<dbReference type="PANTHER" id="PTHR12558">
    <property type="entry name" value="CELL DIVISION CYCLE 16,23,27"/>
    <property type="match status" value="1"/>
</dbReference>
<dbReference type="STRING" id="391735.Veis_0082"/>
<dbReference type="EMBL" id="CP000542">
    <property type="protein sequence ID" value="ABM55875.1"/>
    <property type="molecule type" value="Genomic_DNA"/>
</dbReference>
<feature type="repeat" description="TPR" evidence="1">
    <location>
        <begin position="101"/>
        <end position="134"/>
    </location>
</feature>
<dbReference type="AlphaFoldDB" id="A1WE18"/>
<dbReference type="PROSITE" id="PS50005">
    <property type="entry name" value="TPR"/>
    <property type="match status" value="2"/>
</dbReference>
<dbReference type="InterPro" id="IPR019734">
    <property type="entry name" value="TPR_rpt"/>
</dbReference>
<dbReference type="NCBIfam" id="TIGR02521">
    <property type="entry name" value="type_IV_pilW"/>
    <property type="match status" value="1"/>
</dbReference>
<dbReference type="Pfam" id="PF13181">
    <property type="entry name" value="TPR_8"/>
    <property type="match status" value="1"/>
</dbReference>
<reference evidence="3" key="1">
    <citation type="submission" date="2006-12" db="EMBL/GenBank/DDBJ databases">
        <title>Complete sequence of chromosome 1 of Verminephrobacter eiseniae EF01-2.</title>
        <authorList>
            <person name="Copeland A."/>
            <person name="Lucas S."/>
            <person name="Lapidus A."/>
            <person name="Barry K."/>
            <person name="Detter J.C."/>
            <person name="Glavina del Rio T."/>
            <person name="Dalin E."/>
            <person name="Tice H."/>
            <person name="Pitluck S."/>
            <person name="Chertkov O."/>
            <person name="Brettin T."/>
            <person name="Bruce D."/>
            <person name="Han C."/>
            <person name="Tapia R."/>
            <person name="Gilna P."/>
            <person name="Schmutz J."/>
            <person name="Larimer F."/>
            <person name="Land M."/>
            <person name="Hauser L."/>
            <person name="Kyrpides N."/>
            <person name="Kim E."/>
            <person name="Stahl D."/>
            <person name="Richardson P."/>
        </authorList>
    </citation>
    <scope>NUCLEOTIDE SEQUENCE [LARGE SCALE GENOMIC DNA]</scope>
    <source>
        <strain evidence="3">EF01-2</strain>
    </source>
</reference>
<dbReference type="InterPro" id="IPR013360">
    <property type="entry name" value="Pilus_4_PilW"/>
</dbReference>
<dbReference type="HOGENOM" id="CLU_003728_7_0_4"/>
<name>A1WE18_VEREI</name>
<dbReference type="RefSeq" id="WP_011807894.1">
    <property type="nucleotide sequence ID" value="NC_008786.1"/>
</dbReference>
<feature type="repeat" description="TPR" evidence="1">
    <location>
        <begin position="67"/>
        <end position="100"/>
    </location>
</feature>
<gene>
    <name evidence="2" type="ordered locus">Veis_0082</name>
</gene>
<dbReference type="PANTHER" id="PTHR12558:SF13">
    <property type="entry name" value="CELL DIVISION CYCLE PROTEIN 27 HOMOLOG"/>
    <property type="match status" value="1"/>
</dbReference>
<dbReference type="KEGG" id="vei:Veis_0082"/>
<organism evidence="2 3">
    <name type="scientific">Verminephrobacter eiseniae (strain EF01-2)</name>
    <dbReference type="NCBI Taxonomy" id="391735"/>
    <lineage>
        <taxon>Bacteria</taxon>
        <taxon>Pseudomonadati</taxon>
        <taxon>Pseudomonadota</taxon>
        <taxon>Betaproteobacteria</taxon>
        <taxon>Burkholderiales</taxon>
        <taxon>Comamonadaceae</taxon>
        <taxon>Verminephrobacter</taxon>
    </lineage>
</organism>
<dbReference type="eggNOG" id="COG3063">
    <property type="taxonomic scope" value="Bacteria"/>
</dbReference>
<dbReference type="SMART" id="SM00028">
    <property type="entry name" value="TPR"/>
    <property type="match status" value="3"/>
</dbReference>
<evidence type="ECO:0000313" key="3">
    <source>
        <dbReference type="Proteomes" id="UP000000374"/>
    </source>
</evidence>
<dbReference type="Gene3D" id="1.25.40.10">
    <property type="entry name" value="Tetratricopeptide repeat domain"/>
    <property type="match status" value="1"/>
</dbReference>
<sequence>MVAGLTGHWPHRGHRTFTACGAVLAALAMVCVAALAGCASRSSQGVVSNADAGLITPSDEPENRRRARLRLELAANYFETGQAAVALDEVKQALAADPEYADAYNLRGLIYMGLSDFPQADDSFRRALALRGQDPSLLHNYGWLLCQQHKYLQADQYFARAIANPAYTARGKTLMTRGLCQSGAGQLAEAEQSFLKSYEFDAANPVVGYHLAALLLRRNELTRAQFYIRRLNNSEFANAESLWLGIKVEHALGDSVAMRQLADQLRKRFPDSSELGAYERGAFND</sequence>
<dbReference type="GeneID" id="76458841"/>
<dbReference type="SUPFAM" id="SSF48452">
    <property type="entry name" value="TPR-like"/>
    <property type="match status" value="1"/>
</dbReference>
<dbReference type="Proteomes" id="UP000000374">
    <property type="component" value="Chromosome"/>
</dbReference>
<dbReference type="OrthoDB" id="9814042at2"/>
<evidence type="ECO:0000313" key="2">
    <source>
        <dbReference type="EMBL" id="ABM55875.1"/>
    </source>
</evidence>
<evidence type="ECO:0000256" key="1">
    <source>
        <dbReference type="PROSITE-ProRule" id="PRU00339"/>
    </source>
</evidence>
<keyword evidence="1" id="KW-0802">TPR repeat</keyword>